<keyword evidence="4" id="KW-1185">Reference proteome</keyword>
<name>A0A1B2HVM2_9PSEU</name>
<evidence type="ECO:0000313" key="3">
    <source>
        <dbReference type="EMBL" id="ANZ41748.1"/>
    </source>
</evidence>
<dbReference type="KEGG" id="led:BBK82_43195"/>
<protein>
    <recommendedName>
        <fullName evidence="2">AraC-type transcription regulator ligand-binding domain-containing protein</fullName>
    </recommendedName>
</protein>
<dbReference type="EMBL" id="CP016793">
    <property type="protein sequence ID" value="ANZ41748.1"/>
    <property type="molecule type" value="Genomic_DNA"/>
</dbReference>
<organism evidence="3 4">
    <name type="scientific">Lentzea guizhouensis</name>
    <dbReference type="NCBI Taxonomy" id="1586287"/>
    <lineage>
        <taxon>Bacteria</taxon>
        <taxon>Bacillati</taxon>
        <taxon>Actinomycetota</taxon>
        <taxon>Actinomycetes</taxon>
        <taxon>Pseudonocardiales</taxon>
        <taxon>Pseudonocardiaceae</taxon>
        <taxon>Lentzea</taxon>
    </lineage>
</organism>
<dbReference type="Proteomes" id="UP000093053">
    <property type="component" value="Chromosome"/>
</dbReference>
<dbReference type="GO" id="GO:0003677">
    <property type="term" value="F:DNA binding"/>
    <property type="evidence" value="ECO:0007669"/>
    <property type="project" value="UniProtKB-KW"/>
</dbReference>
<evidence type="ECO:0000313" key="4">
    <source>
        <dbReference type="Proteomes" id="UP000093053"/>
    </source>
</evidence>
<keyword evidence="1" id="KW-0238">DNA-binding</keyword>
<evidence type="ECO:0000259" key="2">
    <source>
        <dbReference type="Pfam" id="PF12852"/>
    </source>
</evidence>
<dbReference type="InterPro" id="IPR032783">
    <property type="entry name" value="AraC_lig"/>
</dbReference>
<dbReference type="AlphaFoldDB" id="A0A1B2HVM2"/>
<reference evidence="3 4" key="1">
    <citation type="submission" date="2016-07" db="EMBL/GenBank/DDBJ databases">
        <title>Complete genome sequence of the Lentzea guizhouensis DHS C013.</title>
        <authorList>
            <person name="Cao C."/>
        </authorList>
    </citation>
    <scope>NUCLEOTIDE SEQUENCE [LARGE SCALE GENOMIC DNA]</scope>
    <source>
        <strain evidence="3 4">DHS C013</strain>
    </source>
</reference>
<evidence type="ECO:0000256" key="1">
    <source>
        <dbReference type="ARBA" id="ARBA00023125"/>
    </source>
</evidence>
<dbReference type="Pfam" id="PF12852">
    <property type="entry name" value="Cupin_6"/>
    <property type="match status" value="1"/>
</dbReference>
<gene>
    <name evidence="3" type="ORF">BBK82_43195</name>
</gene>
<dbReference type="RefSeq" id="WP_065920083.1">
    <property type="nucleotide sequence ID" value="NZ_CP016793.1"/>
</dbReference>
<sequence length="88" mass="9671">MTAAGNRHERHVKATDPRSTLLAHVTDLLSNEVETNAVGRSLVLDHLARILFVHVLRAHAEQTDRPAGWRGALNDNVFSPLRVTKASA</sequence>
<accession>A0A1B2HVM2</accession>
<feature type="domain" description="AraC-type transcription regulator ligand-binding" evidence="2">
    <location>
        <begin position="11"/>
        <end position="61"/>
    </location>
</feature>
<proteinExistence type="predicted"/>